<dbReference type="PANTHER" id="PTHR43163">
    <property type="entry name" value="DIPEPTIDE TRANSPORT SYSTEM PERMEASE PROTEIN DPPB-RELATED"/>
    <property type="match status" value="1"/>
</dbReference>
<dbReference type="STRING" id="53254.SAMN05660750_03976"/>
<dbReference type="Pfam" id="PF00528">
    <property type="entry name" value="BPD_transp_1"/>
    <property type="match status" value="1"/>
</dbReference>
<comment type="subcellular location">
    <subcellularLocation>
        <location evidence="1 7">Cell membrane</location>
        <topology evidence="1 7">Multi-pass membrane protein</topology>
    </subcellularLocation>
</comment>
<keyword evidence="6 7" id="KW-0472">Membrane</keyword>
<evidence type="ECO:0000313" key="12">
    <source>
        <dbReference type="Proteomes" id="UP000190130"/>
    </source>
</evidence>
<dbReference type="RefSeq" id="WP_055728376.1">
    <property type="nucleotide sequence ID" value="NZ_FUYX01000012.1"/>
</dbReference>
<keyword evidence="11" id="KW-1185">Reference proteome</keyword>
<evidence type="ECO:0000256" key="4">
    <source>
        <dbReference type="ARBA" id="ARBA00022692"/>
    </source>
</evidence>
<feature type="transmembrane region" description="Helical" evidence="7">
    <location>
        <begin position="135"/>
        <end position="156"/>
    </location>
</feature>
<evidence type="ECO:0000256" key="3">
    <source>
        <dbReference type="ARBA" id="ARBA00022475"/>
    </source>
</evidence>
<keyword evidence="4 7" id="KW-0812">Transmembrane</keyword>
<dbReference type="OrthoDB" id="9805855at2"/>
<dbReference type="PROSITE" id="PS50928">
    <property type="entry name" value="ABC_TM1"/>
    <property type="match status" value="1"/>
</dbReference>
<feature type="transmembrane region" description="Helical" evidence="7">
    <location>
        <begin position="285"/>
        <end position="306"/>
    </location>
</feature>
<proteinExistence type="inferred from homology"/>
<accession>A0A0Q3M3N7</accession>
<evidence type="ECO:0000256" key="6">
    <source>
        <dbReference type="ARBA" id="ARBA00023136"/>
    </source>
</evidence>
<protein>
    <submittedName>
        <fullName evidence="10">Glutathione transport system permease protein</fullName>
    </submittedName>
    <submittedName>
        <fullName evidence="9">Peptide ABC transporter</fullName>
    </submittedName>
</protein>
<name>A0A0Q3M3N7_9HYPH</name>
<dbReference type="EMBL" id="LMAR01000037">
    <property type="protein sequence ID" value="KQK30353.1"/>
    <property type="molecule type" value="Genomic_DNA"/>
</dbReference>
<keyword evidence="3" id="KW-1003">Cell membrane</keyword>
<evidence type="ECO:0000256" key="5">
    <source>
        <dbReference type="ARBA" id="ARBA00022989"/>
    </source>
</evidence>
<keyword evidence="2 7" id="KW-0813">Transport</keyword>
<evidence type="ECO:0000256" key="1">
    <source>
        <dbReference type="ARBA" id="ARBA00004651"/>
    </source>
</evidence>
<dbReference type="GO" id="GO:0005886">
    <property type="term" value="C:plasma membrane"/>
    <property type="evidence" value="ECO:0007669"/>
    <property type="project" value="UniProtKB-SubCell"/>
</dbReference>
<dbReference type="GO" id="GO:0055085">
    <property type="term" value="P:transmembrane transport"/>
    <property type="evidence" value="ECO:0007669"/>
    <property type="project" value="InterPro"/>
</dbReference>
<dbReference type="InterPro" id="IPR045621">
    <property type="entry name" value="BPD_transp_1_N"/>
</dbReference>
<gene>
    <name evidence="9" type="ORF">ARD30_13995</name>
    <name evidence="10" type="ORF">SAMN05660750_03976</name>
</gene>
<feature type="transmembrane region" description="Helical" evidence="7">
    <location>
        <begin position="101"/>
        <end position="123"/>
    </location>
</feature>
<dbReference type="EMBL" id="FUYX01000012">
    <property type="protein sequence ID" value="SKC06402.1"/>
    <property type="molecule type" value="Genomic_DNA"/>
</dbReference>
<dbReference type="SUPFAM" id="SSF161098">
    <property type="entry name" value="MetI-like"/>
    <property type="match status" value="1"/>
</dbReference>
<reference evidence="10 12" key="2">
    <citation type="submission" date="2017-02" db="EMBL/GenBank/DDBJ databases">
        <authorList>
            <person name="Peterson S.W."/>
        </authorList>
    </citation>
    <scope>NUCLEOTIDE SEQUENCE [LARGE SCALE GENOMIC DNA]</scope>
    <source>
        <strain evidence="10 12">DSM 9653</strain>
    </source>
</reference>
<dbReference type="Gene3D" id="1.10.3720.10">
    <property type="entry name" value="MetI-like"/>
    <property type="match status" value="1"/>
</dbReference>
<reference evidence="9 11" key="1">
    <citation type="submission" date="2015-10" db="EMBL/GenBank/DDBJ databases">
        <title>Draft genome of Bosea thiooxidans.</title>
        <authorList>
            <person name="Wang X."/>
        </authorList>
    </citation>
    <scope>NUCLEOTIDE SEQUENCE [LARGE SCALE GENOMIC DNA]</scope>
    <source>
        <strain evidence="9 11">CGMCC 9174</strain>
    </source>
</reference>
<evidence type="ECO:0000313" key="11">
    <source>
        <dbReference type="Proteomes" id="UP000051562"/>
    </source>
</evidence>
<evidence type="ECO:0000313" key="9">
    <source>
        <dbReference type="EMBL" id="KQK30353.1"/>
    </source>
</evidence>
<evidence type="ECO:0000256" key="2">
    <source>
        <dbReference type="ARBA" id="ARBA00022448"/>
    </source>
</evidence>
<dbReference type="Proteomes" id="UP000190130">
    <property type="component" value="Unassembled WGS sequence"/>
</dbReference>
<dbReference type="Pfam" id="PF19300">
    <property type="entry name" value="BPD_transp_1_N"/>
    <property type="match status" value="1"/>
</dbReference>
<dbReference type="Proteomes" id="UP000051562">
    <property type="component" value="Unassembled WGS sequence"/>
</dbReference>
<comment type="similarity">
    <text evidence="7">Belongs to the binding-protein-dependent transport system permease family.</text>
</comment>
<sequence>MLRHALQRLLLVLPVLLGVLLIGFLLMQVVPTDPAQVRAGPTATQDVVQAIRQELGLDQPLWKQFLIYIGRLAQGDLGVSIINNVPVVQELGNTIGPTLELMFASLVWAIPLGMLLGTVGAYFRGSLLDRAIMAVSVAGVSLPVFFLGLGLIWLFGFKYPILPFTGRIGPLWTWEGLQGIILPAITLGGVFVGPVARMTRTSVLDELNADHVRTARAKGLTESAVVLRHTLRNALVPVVTLIGLQIGFLLGGAVVTETVFSWPGIGRLAVGAILSSDLPMAQGTIIVLSLGFILVNLAVDVLYAVLDPRVRGA</sequence>
<dbReference type="PANTHER" id="PTHR43163:SF6">
    <property type="entry name" value="DIPEPTIDE TRANSPORT SYSTEM PERMEASE PROTEIN DPPB-RELATED"/>
    <property type="match status" value="1"/>
</dbReference>
<feature type="domain" description="ABC transmembrane type-1" evidence="8">
    <location>
        <begin position="95"/>
        <end position="303"/>
    </location>
</feature>
<keyword evidence="5 7" id="KW-1133">Transmembrane helix</keyword>
<evidence type="ECO:0000256" key="7">
    <source>
        <dbReference type="RuleBase" id="RU363032"/>
    </source>
</evidence>
<dbReference type="AlphaFoldDB" id="A0A0Q3M3N7"/>
<evidence type="ECO:0000313" key="10">
    <source>
        <dbReference type="EMBL" id="SKC06402.1"/>
    </source>
</evidence>
<dbReference type="CDD" id="cd06261">
    <property type="entry name" value="TM_PBP2"/>
    <property type="match status" value="1"/>
</dbReference>
<dbReference type="InterPro" id="IPR035906">
    <property type="entry name" value="MetI-like_sf"/>
</dbReference>
<feature type="transmembrane region" description="Helical" evidence="7">
    <location>
        <begin position="234"/>
        <end position="255"/>
    </location>
</feature>
<evidence type="ECO:0000259" key="8">
    <source>
        <dbReference type="PROSITE" id="PS50928"/>
    </source>
</evidence>
<dbReference type="InterPro" id="IPR000515">
    <property type="entry name" value="MetI-like"/>
</dbReference>
<feature type="transmembrane region" description="Helical" evidence="7">
    <location>
        <begin position="176"/>
        <end position="196"/>
    </location>
</feature>
<organism evidence="9 11">
    <name type="scientific">Bosea thiooxidans</name>
    <dbReference type="NCBI Taxonomy" id="53254"/>
    <lineage>
        <taxon>Bacteria</taxon>
        <taxon>Pseudomonadati</taxon>
        <taxon>Pseudomonadota</taxon>
        <taxon>Alphaproteobacteria</taxon>
        <taxon>Hyphomicrobiales</taxon>
        <taxon>Boseaceae</taxon>
        <taxon>Bosea</taxon>
    </lineage>
</organism>